<name>A0A4T0FK31_9BASI</name>
<feature type="region of interest" description="Disordered" evidence="1">
    <location>
        <begin position="1"/>
        <end position="221"/>
    </location>
</feature>
<feature type="compositionally biased region" description="Low complexity" evidence="1">
    <location>
        <begin position="110"/>
        <end position="149"/>
    </location>
</feature>
<comment type="caution">
    <text evidence="2">The sequence shown here is derived from an EMBL/GenBank/DDBJ whole genome shotgun (WGS) entry which is preliminary data.</text>
</comment>
<reference evidence="2 3" key="1">
    <citation type="submission" date="2019-03" db="EMBL/GenBank/DDBJ databases">
        <title>Sequencing 23 genomes of Wallemia ichthyophaga.</title>
        <authorList>
            <person name="Gostincar C."/>
        </authorList>
    </citation>
    <scope>NUCLEOTIDE SEQUENCE [LARGE SCALE GENOMIC DNA]</scope>
    <source>
        <strain evidence="2 3">EXF-5753</strain>
    </source>
</reference>
<evidence type="ECO:0000313" key="2">
    <source>
        <dbReference type="EMBL" id="TIA88589.1"/>
    </source>
</evidence>
<feature type="compositionally biased region" description="Basic and acidic residues" evidence="1">
    <location>
        <begin position="98"/>
        <end position="109"/>
    </location>
</feature>
<accession>A0A4T0FK31</accession>
<feature type="compositionally biased region" description="Polar residues" evidence="1">
    <location>
        <begin position="1"/>
        <end position="11"/>
    </location>
</feature>
<dbReference type="Proteomes" id="UP000310189">
    <property type="component" value="Unassembled WGS sequence"/>
</dbReference>
<dbReference type="OrthoDB" id="10575567at2759"/>
<sequence length="221" mass="24200">MPHSRNQSTHSHVIRENSPPDDPIGLAADRVDEGAGNARGRQQDDFRLAGAFDIPPAYEEGHGKHGHSHSHSHSRSHSRSQSRTHNKSRSRSRNPPEAAERERGEHGEHSGTQTQTQPQPHDQDHSQGQAHQAHAHVQQDEQAPEQPAQRDNSATEASAKHLPELGYGHSHARSHDRSASGERRRSQPIGLGSDRINEGSGGARHDHEAGQTYTFSADGSK</sequence>
<protein>
    <submittedName>
        <fullName evidence="2">Uncharacterized protein</fullName>
    </submittedName>
</protein>
<feature type="compositionally biased region" description="Basic residues" evidence="1">
    <location>
        <begin position="64"/>
        <end position="92"/>
    </location>
</feature>
<dbReference type="AlphaFoldDB" id="A0A4T0FK31"/>
<dbReference type="EMBL" id="SPNW01000036">
    <property type="protein sequence ID" value="TIA88589.1"/>
    <property type="molecule type" value="Genomic_DNA"/>
</dbReference>
<proteinExistence type="predicted"/>
<evidence type="ECO:0000256" key="1">
    <source>
        <dbReference type="SAM" id="MobiDB-lite"/>
    </source>
</evidence>
<gene>
    <name evidence="2" type="ORF">E3P99_02523</name>
</gene>
<keyword evidence="3" id="KW-1185">Reference proteome</keyword>
<feature type="compositionally biased region" description="Basic and acidic residues" evidence="1">
    <location>
        <begin position="173"/>
        <end position="185"/>
    </location>
</feature>
<organism evidence="2 3">
    <name type="scientific">Wallemia hederae</name>
    <dbReference type="NCBI Taxonomy" id="1540922"/>
    <lineage>
        <taxon>Eukaryota</taxon>
        <taxon>Fungi</taxon>
        <taxon>Dikarya</taxon>
        <taxon>Basidiomycota</taxon>
        <taxon>Wallemiomycotina</taxon>
        <taxon>Wallemiomycetes</taxon>
        <taxon>Wallemiales</taxon>
        <taxon>Wallemiaceae</taxon>
        <taxon>Wallemia</taxon>
    </lineage>
</organism>
<evidence type="ECO:0000313" key="3">
    <source>
        <dbReference type="Proteomes" id="UP000310189"/>
    </source>
</evidence>
<feature type="compositionally biased region" description="Polar residues" evidence="1">
    <location>
        <begin position="211"/>
        <end position="221"/>
    </location>
</feature>